<dbReference type="Pfam" id="PF00156">
    <property type="entry name" value="Pribosyltran"/>
    <property type="match status" value="1"/>
</dbReference>
<evidence type="ECO:0000256" key="14">
    <source>
        <dbReference type="ARBA" id="ARBA00049402"/>
    </source>
</evidence>
<evidence type="ECO:0000256" key="4">
    <source>
        <dbReference type="ARBA" id="ARBA00008391"/>
    </source>
</evidence>
<dbReference type="Gene3D" id="3.40.50.2020">
    <property type="match status" value="1"/>
</dbReference>
<keyword evidence="7 15" id="KW-0328">Glycosyltransferase</keyword>
<dbReference type="EC" id="2.4.2.8" evidence="5 15"/>
<dbReference type="RefSeq" id="WP_014561249.1">
    <property type="nucleotide sequence ID" value="NC_017464.1"/>
</dbReference>
<dbReference type="GO" id="GO:0006178">
    <property type="term" value="P:guanine salvage"/>
    <property type="evidence" value="ECO:0007669"/>
    <property type="project" value="TreeGrafter"/>
</dbReference>
<accession>I0AM99</accession>
<comment type="subcellular location">
    <subcellularLocation>
        <location evidence="2 15">Cytoplasm</location>
    </subcellularLocation>
</comment>
<dbReference type="EMBL" id="CP003418">
    <property type="protein sequence ID" value="AFH50106.1"/>
    <property type="molecule type" value="Genomic_DNA"/>
</dbReference>
<name>I0AM99_IGNAJ</name>
<keyword evidence="18" id="KW-1185">Reference proteome</keyword>
<dbReference type="GO" id="GO:0006166">
    <property type="term" value="P:purine ribonucleoside salvage"/>
    <property type="evidence" value="ECO:0007669"/>
    <property type="project" value="UniProtKB-KW"/>
</dbReference>
<evidence type="ECO:0000256" key="5">
    <source>
        <dbReference type="ARBA" id="ARBA00011895"/>
    </source>
</evidence>
<dbReference type="STRING" id="945713.IALB_2403"/>
<evidence type="ECO:0000256" key="11">
    <source>
        <dbReference type="ARBA" id="ARBA00022741"/>
    </source>
</evidence>
<dbReference type="PANTHER" id="PTHR43340">
    <property type="entry name" value="HYPOXANTHINE-GUANINE PHOSPHORIBOSYLTRANSFERASE"/>
    <property type="match status" value="1"/>
</dbReference>
<keyword evidence="8 15" id="KW-0808">Transferase</keyword>
<dbReference type="UniPathway" id="UPA00591">
    <property type="reaction ID" value="UER00648"/>
</dbReference>
<keyword evidence="9 15" id="KW-0479">Metal-binding</keyword>
<evidence type="ECO:0000259" key="16">
    <source>
        <dbReference type="Pfam" id="PF00156"/>
    </source>
</evidence>
<protein>
    <recommendedName>
        <fullName evidence="5 15">Hypoxanthine phosphoribosyltransferase</fullName>
        <ecNumber evidence="5 15">2.4.2.8</ecNumber>
    </recommendedName>
</protein>
<evidence type="ECO:0000256" key="6">
    <source>
        <dbReference type="ARBA" id="ARBA00022490"/>
    </source>
</evidence>
<evidence type="ECO:0000256" key="12">
    <source>
        <dbReference type="ARBA" id="ARBA00022842"/>
    </source>
</evidence>
<dbReference type="KEGG" id="ial:IALB_2403"/>
<evidence type="ECO:0000256" key="9">
    <source>
        <dbReference type="ARBA" id="ARBA00022723"/>
    </source>
</evidence>
<evidence type="ECO:0000256" key="15">
    <source>
        <dbReference type="RuleBase" id="RU364099"/>
    </source>
</evidence>
<dbReference type="GO" id="GO:0046100">
    <property type="term" value="P:hypoxanthine metabolic process"/>
    <property type="evidence" value="ECO:0007669"/>
    <property type="project" value="TreeGrafter"/>
</dbReference>
<dbReference type="InterPro" id="IPR029057">
    <property type="entry name" value="PRTase-like"/>
</dbReference>
<evidence type="ECO:0000256" key="7">
    <source>
        <dbReference type="ARBA" id="ARBA00022676"/>
    </source>
</evidence>
<dbReference type="GO" id="GO:0032263">
    <property type="term" value="P:GMP salvage"/>
    <property type="evidence" value="ECO:0007669"/>
    <property type="project" value="TreeGrafter"/>
</dbReference>
<dbReference type="Proteomes" id="UP000007394">
    <property type="component" value="Chromosome"/>
</dbReference>
<evidence type="ECO:0000313" key="18">
    <source>
        <dbReference type="Proteomes" id="UP000007394"/>
    </source>
</evidence>
<dbReference type="eggNOG" id="COG0634">
    <property type="taxonomic scope" value="Bacteria"/>
</dbReference>
<dbReference type="CDD" id="cd06223">
    <property type="entry name" value="PRTases_typeI"/>
    <property type="match status" value="1"/>
</dbReference>
<comment type="catalytic activity">
    <reaction evidence="14">
        <text>IMP + diphosphate = hypoxanthine + 5-phospho-alpha-D-ribose 1-diphosphate</text>
        <dbReference type="Rhea" id="RHEA:17973"/>
        <dbReference type="ChEBI" id="CHEBI:17368"/>
        <dbReference type="ChEBI" id="CHEBI:33019"/>
        <dbReference type="ChEBI" id="CHEBI:58017"/>
        <dbReference type="ChEBI" id="CHEBI:58053"/>
        <dbReference type="EC" id="2.4.2.8"/>
    </reaction>
    <physiologicalReaction direction="right-to-left" evidence="14">
        <dbReference type="Rhea" id="RHEA:17975"/>
    </physiologicalReaction>
</comment>
<keyword evidence="10 15" id="KW-0660">Purine salvage</keyword>
<dbReference type="GO" id="GO:0000166">
    <property type="term" value="F:nucleotide binding"/>
    <property type="evidence" value="ECO:0007669"/>
    <property type="project" value="UniProtKB-KW"/>
</dbReference>
<evidence type="ECO:0000256" key="1">
    <source>
        <dbReference type="ARBA" id="ARBA00001946"/>
    </source>
</evidence>
<dbReference type="SUPFAM" id="SSF53271">
    <property type="entry name" value="PRTase-like"/>
    <property type="match status" value="1"/>
</dbReference>
<dbReference type="InterPro" id="IPR000836">
    <property type="entry name" value="PRTase_dom"/>
</dbReference>
<feature type="domain" description="Phosphoribosyltransferase" evidence="16">
    <location>
        <begin position="23"/>
        <end position="169"/>
    </location>
</feature>
<dbReference type="NCBIfam" id="TIGR01203">
    <property type="entry name" value="HGPRTase"/>
    <property type="match status" value="1"/>
</dbReference>
<keyword evidence="11 15" id="KW-0547">Nucleotide-binding</keyword>
<dbReference type="GO" id="GO:0005829">
    <property type="term" value="C:cytosol"/>
    <property type="evidence" value="ECO:0007669"/>
    <property type="project" value="TreeGrafter"/>
</dbReference>
<dbReference type="HOGENOM" id="CLU_073615_0_0_10"/>
<comment type="pathway">
    <text evidence="3 15">Purine metabolism; IMP biosynthesis via salvage pathway; IMP from hypoxanthine: step 1/1.</text>
</comment>
<dbReference type="GO" id="GO:0032264">
    <property type="term" value="P:IMP salvage"/>
    <property type="evidence" value="ECO:0007669"/>
    <property type="project" value="UniProtKB-UniPathway"/>
</dbReference>
<sequence>MSEQNDKLIINGEKFIPFLSSREIQSRVKELGEEISRDYRGKVPIFIGVLNGAFIFMSDLIKNVDIECEIDFFKLSSYGDSKISSGNVKLLKELNCDVNGRDIIIVEDIVDTGLSIKYIEELFSKHTPKSMKVVSLLVKPESLKYDVKIDYIGFRIPSQFVIGYGLDYQQKYRNLTSIYILSE</sequence>
<dbReference type="InterPro" id="IPR005904">
    <property type="entry name" value="Hxn_phspho_trans"/>
</dbReference>
<dbReference type="AlphaFoldDB" id="I0AM99"/>
<dbReference type="FunFam" id="3.40.50.2020:FF:000006">
    <property type="entry name" value="Hypoxanthine phosphoribosyltransferase"/>
    <property type="match status" value="1"/>
</dbReference>
<gene>
    <name evidence="17" type="primary">hpt</name>
    <name evidence="17" type="ordered locus">IALB_2403</name>
</gene>
<evidence type="ECO:0000256" key="10">
    <source>
        <dbReference type="ARBA" id="ARBA00022726"/>
    </source>
</evidence>
<comment type="catalytic activity">
    <reaction evidence="13">
        <text>GMP + diphosphate = guanine + 5-phospho-alpha-D-ribose 1-diphosphate</text>
        <dbReference type="Rhea" id="RHEA:25424"/>
        <dbReference type="ChEBI" id="CHEBI:16235"/>
        <dbReference type="ChEBI" id="CHEBI:33019"/>
        <dbReference type="ChEBI" id="CHEBI:58017"/>
        <dbReference type="ChEBI" id="CHEBI:58115"/>
        <dbReference type="EC" id="2.4.2.8"/>
    </reaction>
    <physiologicalReaction direction="right-to-left" evidence="13">
        <dbReference type="Rhea" id="RHEA:25426"/>
    </physiologicalReaction>
</comment>
<evidence type="ECO:0000313" key="17">
    <source>
        <dbReference type="EMBL" id="AFH50106.1"/>
    </source>
</evidence>
<evidence type="ECO:0000256" key="13">
    <source>
        <dbReference type="ARBA" id="ARBA00048811"/>
    </source>
</evidence>
<dbReference type="OrthoDB" id="9802824at2"/>
<organism evidence="17 18">
    <name type="scientific">Ignavibacterium album (strain DSM 19864 / JCM 16511 / NBRC 101810 / Mat9-16)</name>
    <dbReference type="NCBI Taxonomy" id="945713"/>
    <lineage>
        <taxon>Bacteria</taxon>
        <taxon>Pseudomonadati</taxon>
        <taxon>Ignavibacteriota</taxon>
        <taxon>Ignavibacteria</taxon>
        <taxon>Ignavibacteriales</taxon>
        <taxon>Ignavibacteriaceae</taxon>
        <taxon>Ignavibacterium</taxon>
    </lineage>
</organism>
<evidence type="ECO:0000256" key="3">
    <source>
        <dbReference type="ARBA" id="ARBA00004669"/>
    </source>
</evidence>
<dbReference type="GO" id="GO:0000287">
    <property type="term" value="F:magnesium ion binding"/>
    <property type="evidence" value="ECO:0007669"/>
    <property type="project" value="TreeGrafter"/>
</dbReference>
<comment type="similarity">
    <text evidence="4 15">Belongs to the purine/pyrimidine phosphoribosyltransferase family.</text>
</comment>
<dbReference type="GO" id="GO:0004422">
    <property type="term" value="F:hypoxanthine phosphoribosyltransferase activity"/>
    <property type="evidence" value="ECO:0007669"/>
    <property type="project" value="InterPro"/>
</dbReference>
<dbReference type="InterPro" id="IPR050408">
    <property type="entry name" value="HGPRT"/>
</dbReference>
<evidence type="ECO:0000256" key="2">
    <source>
        <dbReference type="ARBA" id="ARBA00004496"/>
    </source>
</evidence>
<reference evidence="17 18" key="1">
    <citation type="journal article" date="2012" name="Front. Microbiol.">
        <title>Complete genome of Ignavibacterium album, a metabolically versatile, flagellated, facultative anaerobe from the phylum Chlorobi.</title>
        <authorList>
            <person name="Liu Z."/>
            <person name="Frigaard N.-U."/>
            <person name="Vogl K."/>
            <person name="Iino T."/>
            <person name="Ohkuma M."/>
            <person name="Overmann J."/>
            <person name="Bryant D.A."/>
        </authorList>
    </citation>
    <scope>NUCLEOTIDE SEQUENCE [LARGE SCALE GENOMIC DNA]</scope>
    <source>
        <strain evidence="18">DSM 19864 / JCM 16511 / NBRC 101810 / Mat9-16</strain>
    </source>
</reference>
<dbReference type="GO" id="GO:0052657">
    <property type="term" value="F:guanine phosphoribosyltransferase activity"/>
    <property type="evidence" value="ECO:0007669"/>
    <property type="project" value="RHEA"/>
</dbReference>
<proteinExistence type="inferred from homology"/>
<keyword evidence="6 15" id="KW-0963">Cytoplasm</keyword>
<evidence type="ECO:0000256" key="8">
    <source>
        <dbReference type="ARBA" id="ARBA00022679"/>
    </source>
</evidence>
<comment type="cofactor">
    <cofactor evidence="1 15">
        <name>Mg(2+)</name>
        <dbReference type="ChEBI" id="CHEBI:18420"/>
    </cofactor>
</comment>
<keyword evidence="12 15" id="KW-0460">Magnesium</keyword>
<dbReference type="PANTHER" id="PTHR43340:SF1">
    <property type="entry name" value="HYPOXANTHINE PHOSPHORIBOSYLTRANSFERASE"/>
    <property type="match status" value="1"/>
</dbReference>
<dbReference type="PATRIC" id="fig|945713.3.peg.2411"/>